<organism evidence="2 3">
    <name type="scientific">Dyadobacter endophyticus</name>
    <dbReference type="NCBI Taxonomy" id="1749036"/>
    <lineage>
        <taxon>Bacteria</taxon>
        <taxon>Pseudomonadati</taxon>
        <taxon>Bacteroidota</taxon>
        <taxon>Cytophagia</taxon>
        <taxon>Cytophagales</taxon>
        <taxon>Spirosomataceae</taxon>
        <taxon>Dyadobacter</taxon>
    </lineage>
</organism>
<evidence type="ECO:0000259" key="1">
    <source>
        <dbReference type="PROSITE" id="PS50943"/>
    </source>
</evidence>
<sequence>MHLGSIVKERRKLFNITQETLAEMSGVGLRTVKQLESGKGNPTIITLEKVADVLGMQLVLQIKSMNQ</sequence>
<dbReference type="CDD" id="cd00093">
    <property type="entry name" value="HTH_XRE"/>
    <property type="match status" value="1"/>
</dbReference>
<dbReference type="SMART" id="SM00530">
    <property type="entry name" value="HTH_XRE"/>
    <property type="match status" value="1"/>
</dbReference>
<dbReference type="InterPro" id="IPR001387">
    <property type="entry name" value="Cro/C1-type_HTH"/>
</dbReference>
<dbReference type="PROSITE" id="PS50943">
    <property type="entry name" value="HTH_CROC1"/>
    <property type="match status" value="1"/>
</dbReference>
<keyword evidence="3" id="KW-1185">Reference proteome</keyword>
<dbReference type="InterPro" id="IPR010982">
    <property type="entry name" value="Lambda_DNA-bd_dom_sf"/>
</dbReference>
<evidence type="ECO:0000313" key="2">
    <source>
        <dbReference type="EMBL" id="GGH36694.1"/>
    </source>
</evidence>
<dbReference type="SUPFAM" id="SSF47413">
    <property type="entry name" value="lambda repressor-like DNA-binding domains"/>
    <property type="match status" value="1"/>
</dbReference>
<reference evidence="3" key="1">
    <citation type="journal article" date="2019" name="Int. J. Syst. Evol. Microbiol.">
        <title>The Global Catalogue of Microorganisms (GCM) 10K type strain sequencing project: providing services to taxonomists for standard genome sequencing and annotation.</title>
        <authorList>
            <consortium name="The Broad Institute Genomics Platform"/>
            <consortium name="The Broad Institute Genome Sequencing Center for Infectious Disease"/>
            <person name="Wu L."/>
            <person name="Ma J."/>
        </authorList>
    </citation>
    <scope>NUCLEOTIDE SEQUENCE [LARGE SCALE GENOMIC DNA]</scope>
    <source>
        <strain evidence="3">CGMCC 1.15288</strain>
    </source>
</reference>
<evidence type="ECO:0000313" key="3">
    <source>
        <dbReference type="Proteomes" id="UP000600214"/>
    </source>
</evidence>
<proteinExistence type="predicted"/>
<name>A0ABQ1YUM1_9BACT</name>
<dbReference type="Pfam" id="PF01381">
    <property type="entry name" value="HTH_3"/>
    <property type="match status" value="1"/>
</dbReference>
<dbReference type="Proteomes" id="UP000600214">
    <property type="component" value="Unassembled WGS sequence"/>
</dbReference>
<protein>
    <recommendedName>
        <fullName evidence="1">HTH cro/C1-type domain-containing protein</fullName>
    </recommendedName>
</protein>
<dbReference type="EMBL" id="BMIA01000002">
    <property type="protein sequence ID" value="GGH36694.1"/>
    <property type="molecule type" value="Genomic_DNA"/>
</dbReference>
<feature type="domain" description="HTH cro/C1-type" evidence="1">
    <location>
        <begin position="7"/>
        <end position="61"/>
    </location>
</feature>
<accession>A0ABQ1YUM1</accession>
<dbReference type="Gene3D" id="1.10.260.40">
    <property type="entry name" value="lambda repressor-like DNA-binding domains"/>
    <property type="match status" value="1"/>
</dbReference>
<comment type="caution">
    <text evidence="2">The sequence shown here is derived from an EMBL/GenBank/DDBJ whole genome shotgun (WGS) entry which is preliminary data.</text>
</comment>
<gene>
    <name evidence="2" type="ORF">GCM10007423_29150</name>
</gene>
<dbReference type="RefSeq" id="WP_188933294.1">
    <property type="nucleotide sequence ID" value="NZ_BMIA01000002.1"/>
</dbReference>